<reference evidence="1 2" key="1">
    <citation type="submission" date="2019-12" db="EMBL/GenBank/DDBJ databases">
        <title>Lactobacillus hilgardii FLUB.</title>
        <authorList>
            <person name="Gustaw K."/>
        </authorList>
    </citation>
    <scope>NUCLEOTIDE SEQUENCE [LARGE SCALE GENOMIC DNA]</scope>
    <source>
        <strain evidence="1 2">FLUB</strain>
    </source>
</reference>
<dbReference type="Proteomes" id="UP000465035">
    <property type="component" value="Chromosome"/>
</dbReference>
<accession>A0A6G9Q4L1</accession>
<dbReference type="EMBL" id="CP047121">
    <property type="protein sequence ID" value="QHB51723.1"/>
    <property type="molecule type" value="Genomic_DNA"/>
</dbReference>
<dbReference type="SMR" id="A0A6G9Q4L1"/>
<sequence length="96" mass="11444">MVTDDKKESKALTREQYRKLKQQEDDDFKQRDKKRVEVERAYARTHQQNPGDDAAIADANQFKTPRWHKINRRLNWTIGILAVLIVIVYLVLFFVN</sequence>
<proteinExistence type="predicted"/>
<dbReference type="RefSeq" id="WP_003555160.1">
    <property type="nucleotide sequence ID" value="NZ_CABKOL010000095.1"/>
</dbReference>
<name>A0A6G9Q4L1_LENHI</name>
<organism evidence="1 2">
    <name type="scientific">Lentilactobacillus hilgardii</name>
    <name type="common">Lactobacillus hilgardii</name>
    <dbReference type="NCBI Taxonomy" id="1588"/>
    <lineage>
        <taxon>Bacteria</taxon>
        <taxon>Bacillati</taxon>
        <taxon>Bacillota</taxon>
        <taxon>Bacilli</taxon>
        <taxon>Lactobacillales</taxon>
        <taxon>Lactobacillaceae</taxon>
        <taxon>Lentilactobacillus</taxon>
    </lineage>
</organism>
<dbReference type="GeneID" id="69057844"/>
<gene>
    <name evidence="1" type="ORF">GQR93_05685</name>
</gene>
<evidence type="ECO:0000313" key="2">
    <source>
        <dbReference type="Proteomes" id="UP000465035"/>
    </source>
</evidence>
<protein>
    <submittedName>
        <fullName evidence="1">Uncharacterized protein</fullName>
    </submittedName>
</protein>
<dbReference type="AlphaFoldDB" id="A0A6G9Q4L1"/>
<evidence type="ECO:0000313" key="1">
    <source>
        <dbReference type="EMBL" id="QHB51723.1"/>
    </source>
</evidence>